<dbReference type="Proteomes" id="UP000886520">
    <property type="component" value="Chromosome 21"/>
</dbReference>
<organism evidence="2 3">
    <name type="scientific">Adiantum capillus-veneris</name>
    <name type="common">Maidenhair fern</name>
    <dbReference type="NCBI Taxonomy" id="13818"/>
    <lineage>
        <taxon>Eukaryota</taxon>
        <taxon>Viridiplantae</taxon>
        <taxon>Streptophyta</taxon>
        <taxon>Embryophyta</taxon>
        <taxon>Tracheophyta</taxon>
        <taxon>Polypodiopsida</taxon>
        <taxon>Polypodiidae</taxon>
        <taxon>Polypodiales</taxon>
        <taxon>Pteridineae</taxon>
        <taxon>Pteridaceae</taxon>
        <taxon>Vittarioideae</taxon>
        <taxon>Adiantum</taxon>
    </lineage>
</organism>
<proteinExistence type="predicted"/>
<reference evidence="2" key="1">
    <citation type="submission" date="2021-01" db="EMBL/GenBank/DDBJ databases">
        <title>Adiantum capillus-veneris genome.</title>
        <authorList>
            <person name="Fang Y."/>
            <person name="Liao Q."/>
        </authorList>
    </citation>
    <scope>NUCLEOTIDE SEQUENCE</scope>
    <source>
        <strain evidence="2">H3</strain>
        <tissue evidence="2">Leaf</tissue>
    </source>
</reference>
<name>A0A9D4Z6X9_ADICA</name>
<evidence type="ECO:0000313" key="2">
    <source>
        <dbReference type="EMBL" id="KAI5062872.1"/>
    </source>
</evidence>
<dbReference type="EMBL" id="JABFUD020000021">
    <property type="protein sequence ID" value="KAI5062872.1"/>
    <property type="molecule type" value="Genomic_DNA"/>
</dbReference>
<accession>A0A9D4Z6X9</accession>
<gene>
    <name evidence="2" type="ORF">GOP47_0021419</name>
</gene>
<comment type="caution">
    <text evidence="2">The sequence shown here is derived from an EMBL/GenBank/DDBJ whole genome shotgun (WGS) entry which is preliminary data.</text>
</comment>
<evidence type="ECO:0000256" key="1">
    <source>
        <dbReference type="SAM" id="SignalP"/>
    </source>
</evidence>
<protein>
    <submittedName>
        <fullName evidence="2">Uncharacterized protein</fullName>
    </submittedName>
</protein>
<dbReference type="AlphaFoldDB" id="A0A9D4Z6X9"/>
<keyword evidence="1" id="KW-0732">Signal</keyword>
<feature type="signal peptide" evidence="1">
    <location>
        <begin position="1"/>
        <end position="19"/>
    </location>
</feature>
<keyword evidence="3" id="KW-1185">Reference proteome</keyword>
<sequence length="129" mass="14724">MASLVTACIIWAVLQKTLTEKPLKDVGLRRYPLGRLDMVSISEPMAPHCTRIQDLRMQMVLLWALPERIYEGVKDADAALSSMLSVHLLTIMRRFCRNIRTWKRSCYGSPLTRVVLPPQVKVRVAVMMA</sequence>
<feature type="chain" id="PRO_5039374820" evidence="1">
    <location>
        <begin position="20"/>
        <end position="129"/>
    </location>
</feature>
<evidence type="ECO:0000313" key="3">
    <source>
        <dbReference type="Proteomes" id="UP000886520"/>
    </source>
</evidence>